<dbReference type="GO" id="GO:0009555">
    <property type="term" value="P:pollen development"/>
    <property type="evidence" value="ECO:0007669"/>
    <property type="project" value="EnsemblPlants"/>
</dbReference>
<dbReference type="PANTHER" id="PTHR46087">
    <property type="entry name" value="PUTATIVE, EXPRESSED-RELATED"/>
    <property type="match status" value="1"/>
</dbReference>
<dbReference type="KEGG" id="atr:18448561"/>
<gene>
    <name evidence="1" type="ORF">AMTR_s00066p00085830</name>
</gene>
<dbReference type="InterPro" id="IPR049152">
    <property type="entry name" value="EFR3-like_ARM"/>
</dbReference>
<evidence type="ECO:0000313" key="2">
    <source>
        <dbReference type="Proteomes" id="UP000017836"/>
    </source>
</evidence>
<dbReference type="GO" id="GO:0005886">
    <property type="term" value="C:plasma membrane"/>
    <property type="evidence" value="ECO:0007669"/>
    <property type="project" value="EnsemblPlants"/>
</dbReference>
<dbReference type="HOGENOM" id="CLU_006993_1_0_1"/>
<protein>
    <submittedName>
        <fullName evidence="1">Uncharacterized protein</fullName>
    </submittedName>
</protein>
<dbReference type="PANTHER" id="PTHR46087:SF1">
    <property type="entry name" value="ARM REPEAT SUPERFAMILY PROTEIN"/>
    <property type="match status" value="1"/>
</dbReference>
<dbReference type="SUPFAM" id="SSF48371">
    <property type="entry name" value="ARM repeat"/>
    <property type="match status" value="1"/>
</dbReference>
<organism evidence="1 2">
    <name type="scientific">Amborella trichopoda</name>
    <dbReference type="NCBI Taxonomy" id="13333"/>
    <lineage>
        <taxon>Eukaryota</taxon>
        <taxon>Viridiplantae</taxon>
        <taxon>Streptophyta</taxon>
        <taxon>Embryophyta</taxon>
        <taxon>Tracheophyta</taxon>
        <taxon>Spermatophyta</taxon>
        <taxon>Magnoliopsida</taxon>
        <taxon>Amborellales</taxon>
        <taxon>Amborellaceae</taxon>
        <taxon>Amborella</taxon>
    </lineage>
</organism>
<name>U5D3I6_AMBTC</name>
<dbReference type="Proteomes" id="UP000017836">
    <property type="component" value="Unassembled WGS sequence"/>
</dbReference>
<keyword evidence="2" id="KW-1185">Reference proteome</keyword>
<dbReference type="eggNOG" id="KOG1877">
    <property type="taxonomic scope" value="Eukaryota"/>
</dbReference>
<dbReference type="Gramene" id="ERN20151">
    <property type="protein sequence ID" value="ERN20151"/>
    <property type="gene ID" value="AMTR_s00066p00085830"/>
</dbReference>
<dbReference type="EMBL" id="KI392060">
    <property type="protein sequence ID" value="ERN20151.1"/>
    <property type="molecule type" value="Genomic_DNA"/>
</dbReference>
<reference evidence="2" key="1">
    <citation type="journal article" date="2013" name="Science">
        <title>The Amborella genome and the evolution of flowering plants.</title>
        <authorList>
            <consortium name="Amborella Genome Project"/>
        </authorList>
    </citation>
    <scope>NUCLEOTIDE SEQUENCE [LARGE SCALE GENOMIC DNA]</scope>
</reference>
<sequence length="1020" mass="114063">MGVMSRRVLPVCGSLCFFCPSLRARSRQPVKRYKKLLADIFPRSQDAEPNDRKICKLCEYAAKNPLRIPKITKYLEQRCYRELRNEHFGSVKVVLCIYRKLLASSKEQMPLFASSLLSIIRTLLEQTQQDEMLILGCNTLVDFINSQVDGTYMFNLEGLIPKLCQLSQEVGEDERAHNLRSAGLQAIAFMVWFMGECSHISVDFDDIVSVILENYESFQTSSEKSDQDKPCSLDYKVLEFLKTGDNAPPISELLENVPSLPQTAHAKDDVGNPKYWSRICLHNMAKLSKEATTIRRVLEPLFRYFDKGNHWSPQNGLAFMVLLDMLLLMEKLGQNTHFLLSLLIKHLDHKNVAKEPNLQVDIIGVTTRLSQYSKLQASVAIIGAISDLMRHLRKSMQCSFEATNLGDDINKWNHNFQSSLEECLIQLANKVGDLGPILDMVAVMLENISTSTIVARTTISAIYRTTQIVAFIPNVLYNSKEFPEALFHQLLLAMVHPDHETRVGAHRVLSVVLLPSSVAPQIGSVSSESPNGPLSTTVPGLSSCAGLFEMIVKEQSSKLGALPGGKYKGNMMEDGMKEKLVQLGVDAGNEKVNNDVKLYTAHPSQSRSYSMKLSSPRLVTDGGTITETEKDAEPTSLRLSSPQMSLMLSSLWVQAVFPENAPANFEAIAHTYNLILLLSLVKNSSHETLVRAFQLAYSLRSISLEREGGLQPSRRRSLFTLATCMLISLARIYSVISLIRILKALLTDRTLDPYLHLVEENRLVAVVPSGKPVYGSKEDDSAALKSLSAIEITEEHSKESYVSLIMNNLGSLPEVESSSIRQQLLEEFAPDDAYPLGSQLFMETPWPYSPSASKDQKPFDEIMSTSFCTDDDASLEMFGNQINDSTQLSDSEVINVNQLIESVLETARQVASVPVSMTPVPYDQMKEQCEALVMGKQQKMSLLMNGKHQEDLVLCDLPQYEERKGLSSPQKKIYDTRSLEETDEIRMVVDCSLFCSSEYQQSFRLPPSSPFDKFLKAAGC</sequence>
<dbReference type="AlphaFoldDB" id="U5D3I6"/>
<proteinExistence type="predicted"/>
<accession>U5D3I6</accession>
<dbReference type="Pfam" id="PF21052">
    <property type="entry name" value="EFR3_ARM"/>
    <property type="match status" value="1"/>
</dbReference>
<dbReference type="InterPro" id="IPR016024">
    <property type="entry name" value="ARM-type_fold"/>
</dbReference>
<dbReference type="STRING" id="13333.U5D3I6"/>
<dbReference type="OMA" id="GKQQKMA"/>
<evidence type="ECO:0000313" key="1">
    <source>
        <dbReference type="EMBL" id="ERN20151.1"/>
    </source>
</evidence>
<dbReference type="OrthoDB" id="19232at2759"/>
<dbReference type="InterPro" id="IPR055296">
    <property type="entry name" value="SRL2-like"/>
</dbReference>